<evidence type="ECO:0000313" key="2">
    <source>
        <dbReference type="EMBL" id="KMQ83098.1"/>
    </source>
</evidence>
<dbReference type="Proteomes" id="UP000036403">
    <property type="component" value="Unassembled WGS sequence"/>
</dbReference>
<name>A0A0J7JY58_LASNI</name>
<organism evidence="2 3">
    <name type="scientific">Lasius niger</name>
    <name type="common">Black garden ant</name>
    <dbReference type="NCBI Taxonomy" id="67767"/>
    <lineage>
        <taxon>Eukaryota</taxon>
        <taxon>Metazoa</taxon>
        <taxon>Ecdysozoa</taxon>
        <taxon>Arthropoda</taxon>
        <taxon>Hexapoda</taxon>
        <taxon>Insecta</taxon>
        <taxon>Pterygota</taxon>
        <taxon>Neoptera</taxon>
        <taxon>Endopterygota</taxon>
        <taxon>Hymenoptera</taxon>
        <taxon>Apocrita</taxon>
        <taxon>Aculeata</taxon>
        <taxon>Formicoidea</taxon>
        <taxon>Formicidae</taxon>
        <taxon>Formicinae</taxon>
        <taxon>Lasius</taxon>
        <taxon>Lasius</taxon>
    </lineage>
</organism>
<keyword evidence="3" id="KW-1185">Reference proteome</keyword>
<evidence type="ECO:0000256" key="1">
    <source>
        <dbReference type="SAM" id="MobiDB-lite"/>
    </source>
</evidence>
<protein>
    <submittedName>
        <fullName evidence="2">Uncharacterized protein</fullName>
    </submittedName>
</protein>
<dbReference type="EMBL" id="LBMM01021343">
    <property type="protein sequence ID" value="KMQ83098.1"/>
    <property type="molecule type" value="Genomic_DNA"/>
</dbReference>
<dbReference type="AlphaFoldDB" id="A0A0J7JY58"/>
<dbReference type="OrthoDB" id="7555411at2759"/>
<sequence length="128" mass="15023">ENDRNDQIHNEQQENEQLNMKVNDDDEFHDDVESEENEENEEDDEPQITVELHENPNNERVPIYPGALLTKEESNLLIMSFMIRHNLSDVALEDLLELIDCHMPRTVTWRFAPVTRADAPGRERSKRA</sequence>
<dbReference type="PaxDb" id="67767-A0A0J7JY58"/>
<comment type="caution">
    <text evidence="2">The sequence shown here is derived from an EMBL/GenBank/DDBJ whole genome shotgun (WGS) entry which is preliminary data.</text>
</comment>
<gene>
    <name evidence="2" type="ORF">RF55_20936</name>
</gene>
<evidence type="ECO:0000313" key="3">
    <source>
        <dbReference type="Proteomes" id="UP000036403"/>
    </source>
</evidence>
<proteinExistence type="predicted"/>
<accession>A0A0J7JY58</accession>
<feature type="non-terminal residue" evidence="2">
    <location>
        <position position="1"/>
    </location>
</feature>
<reference evidence="2 3" key="1">
    <citation type="submission" date="2015-04" db="EMBL/GenBank/DDBJ databases">
        <title>Lasius niger genome sequencing.</title>
        <authorList>
            <person name="Konorov E.A."/>
            <person name="Nikitin M.A."/>
            <person name="Kirill M.V."/>
            <person name="Chang P."/>
        </authorList>
    </citation>
    <scope>NUCLEOTIDE SEQUENCE [LARGE SCALE GENOMIC DNA]</scope>
    <source>
        <tissue evidence="2">Whole</tissue>
    </source>
</reference>
<feature type="compositionally biased region" description="Acidic residues" evidence="1">
    <location>
        <begin position="24"/>
        <end position="46"/>
    </location>
</feature>
<feature type="region of interest" description="Disordered" evidence="1">
    <location>
        <begin position="1"/>
        <end position="59"/>
    </location>
</feature>
<feature type="compositionally biased region" description="Basic and acidic residues" evidence="1">
    <location>
        <begin position="1"/>
        <end position="12"/>
    </location>
</feature>